<name>A0A497XJV0_9PROT</name>
<organism evidence="2 3">
    <name type="scientific">Sulfurisoma sediminicola</name>
    <dbReference type="NCBI Taxonomy" id="1381557"/>
    <lineage>
        <taxon>Bacteria</taxon>
        <taxon>Pseudomonadati</taxon>
        <taxon>Pseudomonadota</taxon>
        <taxon>Betaproteobacteria</taxon>
        <taxon>Nitrosomonadales</taxon>
        <taxon>Sterolibacteriaceae</taxon>
        <taxon>Sulfurisoma</taxon>
    </lineage>
</organism>
<sequence length="358" mass="39890">MDIHGKPIQQRIDWLFDLADRHGANFRSPEAWLARERYLAEHPTAIAVLKCMDGRINIPIATNTPTGILMPFRNLGGMFDLGWPHLGEVLAHHVQRMVSSGRRVLFFITYHYSKGDPQRGCAGFNYNTDAAIAHTYEIRSQVEHIFGAAHGTVYPLVCGFETDEDALIIHGTNGEKLDLATLTSADRATMELRLAALLPDMPAQMRADLLPLLQGNLDHIETIRAQMRRAERALDIEHREWMICLGRGFDFLHTPNIALIIGPYSPNLDEPIRTAAGIIRANMAAGRVPDDGFLLLASVPYDEIGVDRARAELKSRFLSKFAAEVISADFPELAGKMAVHTAVLDWRSRTLEDIGGHD</sequence>
<feature type="domain" description="Carboxysome Shell Carbonic Anhydrase catalytic" evidence="1">
    <location>
        <begin position="49"/>
        <end position="171"/>
    </location>
</feature>
<evidence type="ECO:0000313" key="3">
    <source>
        <dbReference type="Proteomes" id="UP000268908"/>
    </source>
</evidence>
<proteinExistence type="predicted"/>
<accession>A0A497XJV0</accession>
<evidence type="ECO:0000313" key="2">
    <source>
        <dbReference type="EMBL" id="RLJ67667.1"/>
    </source>
</evidence>
<dbReference type="AlphaFoldDB" id="A0A497XJV0"/>
<dbReference type="InterPro" id="IPR048539">
    <property type="entry name" value="CsoSCA_cat"/>
</dbReference>
<dbReference type="RefSeq" id="WP_207855628.1">
    <property type="nucleotide sequence ID" value="NZ_BHVV01000001.1"/>
</dbReference>
<dbReference type="Proteomes" id="UP000268908">
    <property type="component" value="Unassembled WGS sequence"/>
</dbReference>
<gene>
    <name evidence="2" type="ORF">DFR35_0216</name>
</gene>
<dbReference type="Pfam" id="PF20686">
    <property type="entry name" value="CsoSCA_cat"/>
    <property type="match status" value="1"/>
</dbReference>
<protein>
    <submittedName>
        <fullName evidence="2">Carboxysome shell carbonic anhydrase</fullName>
    </submittedName>
</protein>
<comment type="caution">
    <text evidence="2">The sequence shown here is derived from an EMBL/GenBank/DDBJ whole genome shotgun (WGS) entry which is preliminary data.</text>
</comment>
<evidence type="ECO:0000259" key="1">
    <source>
        <dbReference type="Pfam" id="PF20686"/>
    </source>
</evidence>
<dbReference type="EMBL" id="RCCI01000004">
    <property type="protein sequence ID" value="RLJ67667.1"/>
    <property type="molecule type" value="Genomic_DNA"/>
</dbReference>
<reference evidence="2 3" key="1">
    <citation type="submission" date="2018-10" db="EMBL/GenBank/DDBJ databases">
        <title>Genomic Encyclopedia of Type Strains, Phase IV (KMG-IV): sequencing the most valuable type-strain genomes for metagenomic binning, comparative biology and taxonomic classification.</title>
        <authorList>
            <person name="Goeker M."/>
        </authorList>
    </citation>
    <scope>NUCLEOTIDE SEQUENCE [LARGE SCALE GENOMIC DNA]</scope>
    <source>
        <strain evidence="2 3">DSM 26916</strain>
    </source>
</reference>
<keyword evidence="3" id="KW-1185">Reference proteome</keyword>